<feature type="signal peptide" evidence="7">
    <location>
        <begin position="1"/>
        <end position="22"/>
    </location>
</feature>
<organism evidence="10 11">
    <name type="scientific">Oceanobacillus halophilus</name>
    <dbReference type="NCBI Taxonomy" id="930130"/>
    <lineage>
        <taxon>Bacteria</taxon>
        <taxon>Bacillati</taxon>
        <taxon>Bacillota</taxon>
        <taxon>Bacilli</taxon>
        <taxon>Bacillales</taxon>
        <taxon>Bacillaceae</taxon>
        <taxon>Oceanobacillus</taxon>
    </lineage>
</organism>
<dbReference type="GO" id="GO:0004040">
    <property type="term" value="F:amidase activity"/>
    <property type="evidence" value="ECO:0007669"/>
    <property type="project" value="InterPro"/>
</dbReference>
<dbReference type="Gene3D" id="2.30.30.170">
    <property type="match status" value="10"/>
</dbReference>
<evidence type="ECO:0000313" key="10">
    <source>
        <dbReference type="EMBL" id="RKQ34312.1"/>
    </source>
</evidence>
<dbReference type="SMART" id="SM00047">
    <property type="entry name" value="LYZ2"/>
    <property type="match status" value="1"/>
</dbReference>
<feature type="chain" id="PRO_5019737344" description="Mannosyl-glycoprotein endo-beta-N-acetylglucosamidase" evidence="7">
    <location>
        <begin position="23"/>
        <end position="1320"/>
    </location>
</feature>
<keyword evidence="4" id="KW-0378">Hydrolase</keyword>
<dbReference type="Pfam" id="PF01832">
    <property type="entry name" value="Glucosaminidase"/>
    <property type="match status" value="1"/>
</dbReference>
<dbReference type="InterPro" id="IPR002901">
    <property type="entry name" value="MGlyc_endo_b_GlcNAc-like_dom"/>
</dbReference>
<feature type="compositionally biased region" description="Acidic residues" evidence="6">
    <location>
        <begin position="76"/>
        <end position="92"/>
    </location>
</feature>
<dbReference type="Gene3D" id="2.30.30.40">
    <property type="entry name" value="SH3 Domains"/>
    <property type="match status" value="2"/>
</dbReference>
<dbReference type="OrthoDB" id="9816557at2"/>
<feature type="compositionally biased region" description="Basic and acidic residues" evidence="6">
    <location>
        <begin position="101"/>
        <end position="123"/>
    </location>
</feature>
<comment type="caution">
    <text evidence="10">The sequence shown here is derived from an EMBL/GenBank/DDBJ whole genome shotgun (WGS) entry which is preliminary data.</text>
</comment>
<dbReference type="Pfam" id="PF13457">
    <property type="entry name" value="GW"/>
    <property type="match status" value="10"/>
</dbReference>
<feature type="compositionally biased region" description="Basic and acidic residues" evidence="6">
    <location>
        <begin position="34"/>
        <end position="43"/>
    </location>
</feature>
<dbReference type="InterPro" id="IPR003646">
    <property type="entry name" value="SH3-like_bac-type"/>
</dbReference>
<evidence type="ECO:0000256" key="3">
    <source>
        <dbReference type="ARBA" id="ARBA00022729"/>
    </source>
</evidence>
<keyword evidence="2" id="KW-0964">Secreted</keyword>
<protein>
    <recommendedName>
        <fullName evidence="12">Mannosyl-glycoprotein endo-beta-N-acetylglucosamidase</fullName>
    </recommendedName>
</protein>
<evidence type="ECO:0008006" key="12">
    <source>
        <dbReference type="Google" id="ProtNLM"/>
    </source>
</evidence>
<feature type="compositionally biased region" description="Basic and acidic residues" evidence="6">
    <location>
        <begin position="131"/>
        <end position="141"/>
    </location>
</feature>
<sequence length="1320" mass="149008">MKKVGILIIVFVLFLAPNVSVAATGKDFVEKTTVEGDETKESNIEESNSQLEDNNTVITESDEQENNKPQNIHDDSDTDTEVTDVEEQETDDVNSSTEYKGITEEGVKTEVENEETDEKKELNEESDPVEEVDKSKKTEDEIYEEKQDVDEVYKDSSNEDEQRNVTILSTINESSTSKLGHLNNSDVLIYQDIGDESSTKAGKNYIGAVYYIKKQAEMDGQVYYLISEQASSERGVIGWVKAEDLSTHDHKGVDTKSKTFYIKGTGNAYSKAWGGSEDHVFDLSNYKGKQFNVHKTEKVGKNTWYRGDFEGERVFIHSAYLTNETANQIEERKISKLGHLKNNDVVIYQEIGNESSIRSAKDYINFVYYIKKQAEVDGQIYYLISEQASSERGVIGWVKAEDLSTHDHKGVDTKSKTFYIKGTGNAYSKAWGGSEDHVFDLSNHEGKQFNVHKTERVGKNTWYRGDFEGERVFIHSAYLTTEIGSSTSKLGQLKSSNVLIYKEIGDATSSVPANDYTEAVYYIKKQAETSEQVYYLISEKASSERGVIGWVKAEDISTHNHVGIDTKSKTFIVKGTGNAYSKAWGGSKDLVYDLSKYEESEFKVNKTERVGNNTWYRGDLDGERVFIHSAYLEVKSASNTSKLGHLKSSDVLIYQSIIDEYSADKPSSEHMNKVYYIKKQAEYEKQLYYLISNQASSERGIVGWVKAEDLSTHDHVGVDSKSKTLYIKGTGNAYRKAWGGNKDLVYDLFAYEGLEFQVNKTEKVGNNTWYRGILDGEEVFIHTAYLTTKSENSTSKLAHFNNSNVIIYESIGNIDTSEKAGSKYMDSVYYIKKQAKVNNQVYYLVSDQPSSRNGIIGWVKAEDLSIHNHVGVDTNSKVFYTIGTGNAYDRAWGGKENLVYNLSEHAEERFQVNKTEKVGNNTWYRGILNNKEVWIHEAYLDTSTISYQNFDISLEEALDIQMNQLQQTDKYRNETAYIHSDKVEITRTDKITGDGVNLRTAPNFNNNVKYNVGIGTAIKILDEVTGAEHKGSTKWYKLSYKDSTLYVHTSLAQKGAKSFKTTDNIEVRAKNSKSAHVYGVLSEGSTVNVVDEKGEWYEITYTTWRNPTRDDVRYYMNPDNNDIFQHLVLSESIGVNANSLNTLLNGKGILNKRGQEFIDAAVTHKVNEIYLISHALHETGNGTSSLATGIEVGLNKSGDPVLVTSKNRNSLTDIETVHNMYGIDAVDGDAHRGGAIRAYEEEWFTPKDAIIGGAKFIGEDYIHNSYNQDTLYKMRWNPASPGYPQYATDIAWATKQIANIKTMYEMIDNPLLKFNVIQYR</sequence>
<evidence type="ECO:0000256" key="6">
    <source>
        <dbReference type="SAM" id="MobiDB-lite"/>
    </source>
</evidence>
<feature type="domain" description="GW" evidence="8">
    <location>
        <begin position="787"/>
        <end position="869"/>
    </location>
</feature>
<dbReference type="InterPro" id="IPR025987">
    <property type="entry name" value="GW_dom"/>
</dbReference>
<dbReference type="EMBL" id="RBZP01000004">
    <property type="protein sequence ID" value="RKQ34312.1"/>
    <property type="molecule type" value="Genomic_DNA"/>
</dbReference>
<evidence type="ECO:0000256" key="5">
    <source>
        <dbReference type="ARBA" id="ARBA00023316"/>
    </source>
</evidence>
<proteinExistence type="predicted"/>
<dbReference type="GO" id="GO:0005576">
    <property type="term" value="C:extracellular region"/>
    <property type="evidence" value="ECO:0007669"/>
    <property type="project" value="UniProtKB-SubCell"/>
</dbReference>
<dbReference type="Pfam" id="PF08239">
    <property type="entry name" value="SH3_3"/>
    <property type="match status" value="1"/>
</dbReference>
<evidence type="ECO:0000256" key="4">
    <source>
        <dbReference type="ARBA" id="ARBA00022801"/>
    </source>
</evidence>
<evidence type="ECO:0000259" key="9">
    <source>
        <dbReference type="PROSITE" id="PS51781"/>
    </source>
</evidence>
<dbReference type="Proteomes" id="UP000269301">
    <property type="component" value="Unassembled WGS sequence"/>
</dbReference>
<feature type="compositionally biased region" description="Polar residues" evidence="6">
    <location>
        <begin position="45"/>
        <end position="59"/>
    </location>
</feature>
<evidence type="ECO:0000259" key="8">
    <source>
        <dbReference type="PROSITE" id="PS51780"/>
    </source>
</evidence>
<keyword evidence="3 7" id="KW-0732">Signal</keyword>
<dbReference type="RefSeq" id="WP_121203875.1">
    <property type="nucleotide sequence ID" value="NZ_RBZP01000004.1"/>
</dbReference>
<feature type="region of interest" description="Disordered" evidence="6">
    <location>
        <begin position="34"/>
        <end position="141"/>
    </location>
</feature>
<dbReference type="PROSITE" id="PS51781">
    <property type="entry name" value="SH3B"/>
    <property type="match status" value="1"/>
</dbReference>
<dbReference type="SMART" id="SM00287">
    <property type="entry name" value="SH3b"/>
    <property type="match status" value="2"/>
</dbReference>
<keyword evidence="5" id="KW-0961">Cell wall biogenesis/degradation</keyword>
<evidence type="ECO:0000256" key="2">
    <source>
        <dbReference type="ARBA" id="ARBA00022525"/>
    </source>
</evidence>
<dbReference type="InterPro" id="IPR038200">
    <property type="entry name" value="GW_dom_sf"/>
</dbReference>
<comment type="subcellular location">
    <subcellularLocation>
        <location evidence="1">Secreted</location>
    </subcellularLocation>
</comment>
<evidence type="ECO:0000256" key="7">
    <source>
        <dbReference type="SAM" id="SignalP"/>
    </source>
</evidence>
<reference evidence="10 11" key="1">
    <citation type="journal article" date="2016" name="Int. J. Syst. Evol. Microbiol.">
        <title>Oceanobacillus halophilus sp. nov., a novel moderately halophilic bacterium from a hypersaline lake.</title>
        <authorList>
            <person name="Amoozegar M.A."/>
            <person name="Bagheri M."/>
            <person name="Makhdoumi A."/>
            <person name="Nikou M.M."/>
            <person name="Fazeli S.A.S."/>
            <person name="Schumann P."/>
            <person name="Sproer C."/>
            <person name="Sanchez-Porro C."/>
            <person name="Ventosa A."/>
        </authorList>
    </citation>
    <scope>NUCLEOTIDE SEQUENCE [LARGE SCALE GENOMIC DNA]</scope>
    <source>
        <strain evidence="10 11">DSM 23996</strain>
    </source>
</reference>
<accession>A0A495A4H5</accession>
<dbReference type="PROSITE" id="PS51780">
    <property type="entry name" value="GW"/>
    <property type="match status" value="1"/>
</dbReference>
<dbReference type="GO" id="GO:0071555">
    <property type="term" value="P:cell wall organization"/>
    <property type="evidence" value="ECO:0007669"/>
    <property type="project" value="UniProtKB-KW"/>
</dbReference>
<name>A0A495A4H5_9BACI</name>
<evidence type="ECO:0000313" key="11">
    <source>
        <dbReference type="Proteomes" id="UP000269301"/>
    </source>
</evidence>
<feature type="domain" description="SH3b" evidence="9">
    <location>
        <begin position="986"/>
        <end position="1056"/>
    </location>
</feature>
<evidence type="ECO:0000256" key="1">
    <source>
        <dbReference type="ARBA" id="ARBA00004613"/>
    </source>
</evidence>
<gene>
    <name evidence="10" type="ORF">D8M06_08005</name>
</gene>
<keyword evidence="11" id="KW-1185">Reference proteome</keyword>